<name>A0ABS1HT83_9PROT</name>
<proteinExistence type="predicted"/>
<dbReference type="RefSeq" id="WP_200484171.1">
    <property type="nucleotide sequence ID" value="NZ_JAEPIV010000001.1"/>
</dbReference>
<sequence>MYGRSFPALSVFGRVLAVLLTVVLVSACQSTVKHVETIKRPGNSTRIVLMPLDVELSELSAAGMNEPKAEWTEAARRHLSVAFDEQQADLGLSIAAFDDSKASPEVVDTLHQLQRLHEKVGTSAMIHHFFDVKKLPTKHGKFDWTLGTTARTLREATGADYALFVWVRDSYASGGRVALMVAAAVLGVGVQGGSQVGFASLVDLETGDIVWFNRLMRGAGDLRTVEPARETAKVLLADFPK</sequence>
<dbReference type="PROSITE" id="PS51257">
    <property type="entry name" value="PROKAR_LIPOPROTEIN"/>
    <property type="match status" value="1"/>
</dbReference>
<evidence type="ECO:0000313" key="2">
    <source>
        <dbReference type="Proteomes" id="UP000654452"/>
    </source>
</evidence>
<dbReference type="Proteomes" id="UP000654452">
    <property type="component" value="Unassembled WGS sequence"/>
</dbReference>
<keyword evidence="2" id="KW-1185">Reference proteome</keyword>
<gene>
    <name evidence="1" type="ORF">JJL56_03320</name>
</gene>
<organism evidence="1 2">
    <name type="scientific">Azospirillum aestuarii</name>
    <dbReference type="NCBI Taxonomy" id="2802052"/>
    <lineage>
        <taxon>Bacteria</taxon>
        <taxon>Pseudomonadati</taxon>
        <taxon>Pseudomonadota</taxon>
        <taxon>Alphaproteobacteria</taxon>
        <taxon>Rhodospirillales</taxon>
        <taxon>Azospirillaceae</taxon>
        <taxon>Azospirillum</taxon>
    </lineage>
</organism>
<dbReference type="EMBL" id="JAEPIV010000001">
    <property type="protein sequence ID" value="MBK4717889.1"/>
    <property type="molecule type" value="Genomic_DNA"/>
</dbReference>
<comment type="caution">
    <text evidence="1">The sequence shown here is derived from an EMBL/GenBank/DDBJ whole genome shotgun (WGS) entry which is preliminary data.</text>
</comment>
<accession>A0ABS1HT83</accession>
<reference evidence="1 2" key="1">
    <citation type="submission" date="2021-01" db="EMBL/GenBank/DDBJ databases">
        <title>Azospirillum sp. YIM DDC1 draft genome.</title>
        <authorList>
            <person name="Wang Y.-X."/>
        </authorList>
    </citation>
    <scope>NUCLEOTIDE SEQUENCE [LARGE SCALE GENOMIC DNA]</scope>
    <source>
        <strain evidence="1 2">YIM DDC1</strain>
    </source>
</reference>
<evidence type="ECO:0000313" key="1">
    <source>
        <dbReference type="EMBL" id="MBK4717889.1"/>
    </source>
</evidence>
<evidence type="ECO:0008006" key="3">
    <source>
        <dbReference type="Google" id="ProtNLM"/>
    </source>
</evidence>
<protein>
    <recommendedName>
        <fullName evidence="3">Lipoprotein</fullName>
    </recommendedName>
</protein>